<feature type="region of interest" description="Disordered" evidence="2">
    <location>
        <begin position="405"/>
        <end position="441"/>
    </location>
</feature>
<feature type="region of interest" description="Disordered" evidence="2">
    <location>
        <begin position="483"/>
        <end position="518"/>
    </location>
</feature>
<evidence type="ECO:0000313" key="4">
    <source>
        <dbReference type="Proteomes" id="UP000241769"/>
    </source>
</evidence>
<keyword evidence="4" id="KW-1185">Reference proteome</keyword>
<accession>A0A2P6NXQ7</accession>
<feature type="coiled-coil region" evidence="1">
    <location>
        <begin position="179"/>
        <end position="210"/>
    </location>
</feature>
<sequence length="540" mass="64128">MRNCSRSAGRPDVRQLCNYFGQGRVILVGSSIGRQPGSLRDDRMEDELEIRASTLSFIISAQNIVLSECVDDANILLNLKQCWQKKLFALMVQKKSFDISSKRDEVTSREKLQKVEERFMEMKSCVTDQLEILTKKESEAEFQRSKTETVEHLSHSSRQRRERSAVILQRKRELLTETKRQLLSGFKELQERLNQLKERAETLLDSFSQRINAVSTQQQRVASSLHDIMSQQREQTHQQNVWNEFMREQHSHRHTQVLCDIDRLGRSCEVIQTKLTDIQNETNRARERRENNLEERKQRREDSLYKHENKMIELQEIAEELKKQIEREEKEQNESQQRCTHLKEQIFLTGRDIQSYDEQTNKIRSDMVQEIETSDREFEQVRKLSEEEIKHKTVEVERHLNDIQKTRRETERELRQSQRTLSHLTQTRQAQLKERTHHLNQKIKQKEDLLRKITAENGKLDETRRQLERAEMAKNSIVKTWNASSARGQEKRETLPETLAQTRHDRGGLESAQTVEPGQTWSERMRALMEDDDYFDFIDK</sequence>
<dbReference type="AlphaFoldDB" id="A0A2P6NXQ7"/>
<feature type="region of interest" description="Disordered" evidence="2">
    <location>
        <begin position="282"/>
        <end position="302"/>
    </location>
</feature>
<evidence type="ECO:0000256" key="2">
    <source>
        <dbReference type="SAM" id="MobiDB-lite"/>
    </source>
</evidence>
<dbReference type="Proteomes" id="UP000241769">
    <property type="component" value="Unassembled WGS sequence"/>
</dbReference>
<name>A0A2P6NXQ7_9EUKA</name>
<evidence type="ECO:0000256" key="1">
    <source>
        <dbReference type="SAM" id="Coils"/>
    </source>
</evidence>
<organism evidence="3 4">
    <name type="scientific">Planoprotostelium fungivorum</name>
    <dbReference type="NCBI Taxonomy" id="1890364"/>
    <lineage>
        <taxon>Eukaryota</taxon>
        <taxon>Amoebozoa</taxon>
        <taxon>Evosea</taxon>
        <taxon>Variosea</taxon>
        <taxon>Cavosteliida</taxon>
        <taxon>Cavosteliaceae</taxon>
        <taxon>Planoprotostelium</taxon>
    </lineage>
</organism>
<comment type="caution">
    <text evidence="3">The sequence shown here is derived from an EMBL/GenBank/DDBJ whole genome shotgun (WGS) entry which is preliminary data.</text>
</comment>
<gene>
    <name evidence="3" type="ORF">PROFUN_02836</name>
</gene>
<dbReference type="OrthoDB" id="193258at2759"/>
<dbReference type="EMBL" id="MDYQ01000008">
    <property type="protein sequence ID" value="PRP88740.1"/>
    <property type="molecule type" value="Genomic_DNA"/>
</dbReference>
<feature type="compositionally biased region" description="Basic and acidic residues" evidence="2">
    <location>
        <begin position="405"/>
        <end position="416"/>
    </location>
</feature>
<reference evidence="3 4" key="1">
    <citation type="journal article" date="2018" name="Genome Biol. Evol.">
        <title>Multiple Roots of Fruiting Body Formation in Amoebozoa.</title>
        <authorList>
            <person name="Hillmann F."/>
            <person name="Forbes G."/>
            <person name="Novohradska S."/>
            <person name="Ferling I."/>
            <person name="Riege K."/>
            <person name="Groth M."/>
            <person name="Westermann M."/>
            <person name="Marz M."/>
            <person name="Spaller T."/>
            <person name="Winckler T."/>
            <person name="Schaap P."/>
            <person name="Glockner G."/>
        </authorList>
    </citation>
    <scope>NUCLEOTIDE SEQUENCE [LARGE SCALE GENOMIC DNA]</scope>
    <source>
        <strain evidence="3 4">Jena</strain>
    </source>
</reference>
<protein>
    <submittedName>
        <fullName evidence="3">Uncharacterized protein</fullName>
    </submittedName>
</protein>
<feature type="compositionally biased region" description="Polar residues" evidence="2">
    <location>
        <begin position="417"/>
        <end position="430"/>
    </location>
</feature>
<keyword evidence="1" id="KW-0175">Coiled coil</keyword>
<evidence type="ECO:0000313" key="3">
    <source>
        <dbReference type="EMBL" id="PRP88740.1"/>
    </source>
</evidence>
<dbReference type="InParanoid" id="A0A2P6NXQ7"/>
<feature type="compositionally biased region" description="Basic and acidic residues" evidence="2">
    <location>
        <begin position="283"/>
        <end position="302"/>
    </location>
</feature>
<proteinExistence type="predicted"/>